<organism evidence="1 2">
    <name type="scientific">Thiothrix nivea (strain ATCC 35100 / DSM 5205 / JP2)</name>
    <dbReference type="NCBI Taxonomy" id="870187"/>
    <lineage>
        <taxon>Bacteria</taxon>
        <taxon>Pseudomonadati</taxon>
        <taxon>Pseudomonadota</taxon>
        <taxon>Gammaproteobacteria</taxon>
        <taxon>Thiotrichales</taxon>
        <taxon>Thiotrichaceae</taxon>
        <taxon>Thiothrix</taxon>
    </lineage>
</organism>
<gene>
    <name evidence="1" type="ORF">Thini_3550</name>
</gene>
<keyword evidence="2" id="KW-1185">Reference proteome</keyword>
<dbReference type="EMBL" id="JH651384">
    <property type="protein sequence ID" value="EIJ36056.1"/>
    <property type="molecule type" value="Genomic_DNA"/>
</dbReference>
<proteinExistence type="predicted"/>
<evidence type="ECO:0000313" key="2">
    <source>
        <dbReference type="Proteomes" id="UP000005317"/>
    </source>
</evidence>
<protein>
    <submittedName>
        <fullName evidence="1">Uncharacterized protein</fullName>
    </submittedName>
</protein>
<accession>A0A656HKL2</accession>
<evidence type="ECO:0000313" key="1">
    <source>
        <dbReference type="EMBL" id="EIJ36056.1"/>
    </source>
</evidence>
<dbReference type="AlphaFoldDB" id="A0A656HKL2"/>
<dbReference type="Proteomes" id="UP000005317">
    <property type="component" value="Unassembled WGS sequence"/>
</dbReference>
<dbReference type="RefSeq" id="WP_002709946.1">
    <property type="nucleotide sequence ID" value="NZ_JH651384.1"/>
</dbReference>
<reference evidence="2" key="1">
    <citation type="journal article" date="2011" name="Stand. Genomic Sci.">
        <title>Genome sequence of the filamentous, gliding Thiothrix nivea neotype strain (JP2(T)).</title>
        <authorList>
            <person name="Lapidus A."/>
            <person name="Nolan M."/>
            <person name="Lucas S."/>
            <person name="Glavina Del Rio T."/>
            <person name="Tice H."/>
            <person name="Cheng J.F."/>
            <person name="Tapia R."/>
            <person name="Han C."/>
            <person name="Goodwin L."/>
            <person name="Pitluck S."/>
            <person name="Liolios K."/>
            <person name="Pagani I."/>
            <person name="Ivanova N."/>
            <person name="Huntemann M."/>
            <person name="Mavromatis K."/>
            <person name="Mikhailova N."/>
            <person name="Pati A."/>
            <person name="Chen A."/>
            <person name="Palaniappan K."/>
            <person name="Land M."/>
            <person name="Brambilla E.M."/>
            <person name="Rohde M."/>
            <person name="Abt B."/>
            <person name="Verbarg S."/>
            <person name="Goker M."/>
            <person name="Bristow J."/>
            <person name="Eisen J.A."/>
            <person name="Markowitz V."/>
            <person name="Hugenholtz P."/>
            <person name="Kyrpides N.C."/>
            <person name="Klenk H.P."/>
            <person name="Woyke T."/>
        </authorList>
    </citation>
    <scope>NUCLEOTIDE SEQUENCE [LARGE SCALE GENOMIC DNA]</scope>
    <source>
        <strain evidence="2">ATCC 35100 / DSM 5205 / JP2</strain>
    </source>
</reference>
<sequence length="72" mass="8267">MQRIVLELKILHKSLDSTIAEGVEQTAGYADQCGADEAHLVIFDRRPDVSWDEKIWQRQVNRGERSLGIWGM</sequence>
<name>A0A656HKL2_THINJ</name>